<organism evidence="3">
    <name type="scientific">Anguilla anguilla</name>
    <name type="common">European freshwater eel</name>
    <name type="synonym">Muraena anguilla</name>
    <dbReference type="NCBI Taxonomy" id="7936"/>
    <lineage>
        <taxon>Eukaryota</taxon>
        <taxon>Metazoa</taxon>
        <taxon>Chordata</taxon>
        <taxon>Craniata</taxon>
        <taxon>Vertebrata</taxon>
        <taxon>Euteleostomi</taxon>
        <taxon>Actinopterygii</taxon>
        <taxon>Neopterygii</taxon>
        <taxon>Teleostei</taxon>
        <taxon>Anguilliformes</taxon>
        <taxon>Anguillidae</taxon>
        <taxon>Anguilla</taxon>
    </lineage>
</organism>
<comment type="caution">
    <text evidence="1">Lacks conserved residue(s) required for the propagation of feature annotation.</text>
</comment>
<dbReference type="InterPro" id="IPR001190">
    <property type="entry name" value="SRCR"/>
</dbReference>
<reference evidence="3" key="2">
    <citation type="journal article" date="2015" name="Fish Shellfish Immunol.">
        <title>Early steps in the European eel (Anguilla anguilla)-Vibrio vulnificus interaction in the gills: Role of the RtxA13 toxin.</title>
        <authorList>
            <person name="Callol A."/>
            <person name="Pajuelo D."/>
            <person name="Ebbesson L."/>
            <person name="Teles M."/>
            <person name="MacKenzie S."/>
            <person name="Amaro C."/>
        </authorList>
    </citation>
    <scope>NUCLEOTIDE SEQUENCE</scope>
</reference>
<dbReference type="GO" id="GO:0016020">
    <property type="term" value="C:membrane"/>
    <property type="evidence" value="ECO:0007669"/>
    <property type="project" value="InterPro"/>
</dbReference>
<dbReference type="EMBL" id="GBXM01032317">
    <property type="protein sequence ID" value="JAH76260.1"/>
    <property type="molecule type" value="Transcribed_RNA"/>
</dbReference>
<dbReference type="AlphaFoldDB" id="A0A0E9VFQ2"/>
<evidence type="ECO:0000259" key="2">
    <source>
        <dbReference type="PROSITE" id="PS50287"/>
    </source>
</evidence>
<evidence type="ECO:0000256" key="1">
    <source>
        <dbReference type="PROSITE-ProRule" id="PRU00196"/>
    </source>
</evidence>
<sequence length="44" mass="5203">MGSGLIWIITQTSSKWESLCINDWCYVKDIVKNLMKPRMLCRLK</sequence>
<dbReference type="PROSITE" id="PS50287">
    <property type="entry name" value="SRCR_2"/>
    <property type="match status" value="1"/>
</dbReference>
<evidence type="ECO:0000313" key="3">
    <source>
        <dbReference type="EMBL" id="JAH76260.1"/>
    </source>
</evidence>
<accession>A0A0E9VFQ2</accession>
<feature type="domain" description="SRCR" evidence="2">
    <location>
        <begin position="1"/>
        <end position="44"/>
    </location>
</feature>
<proteinExistence type="predicted"/>
<name>A0A0E9VFQ2_ANGAN</name>
<reference evidence="3" key="1">
    <citation type="submission" date="2014-11" db="EMBL/GenBank/DDBJ databases">
        <authorList>
            <person name="Amaro Gonzalez C."/>
        </authorList>
    </citation>
    <scope>NUCLEOTIDE SEQUENCE</scope>
</reference>
<protein>
    <recommendedName>
        <fullName evidence="2">SRCR domain-containing protein</fullName>
    </recommendedName>
</protein>